<organism evidence="2 3">
    <name type="scientific">Colletotrichum navitas</name>
    <dbReference type="NCBI Taxonomy" id="681940"/>
    <lineage>
        <taxon>Eukaryota</taxon>
        <taxon>Fungi</taxon>
        <taxon>Dikarya</taxon>
        <taxon>Ascomycota</taxon>
        <taxon>Pezizomycotina</taxon>
        <taxon>Sordariomycetes</taxon>
        <taxon>Hypocreomycetidae</taxon>
        <taxon>Glomerellales</taxon>
        <taxon>Glomerellaceae</taxon>
        <taxon>Colletotrichum</taxon>
        <taxon>Colletotrichum graminicola species complex</taxon>
    </lineage>
</organism>
<feature type="chain" id="PRO_5042176014" description="Secreted protein" evidence="1">
    <location>
        <begin position="17"/>
        <end position="105"/>
    </location>
</feature>
<feature type="signal peptide" evidence="1">
    <location>
        <begin position="1"/>
        <end position="16"/>
    </location>
</feature>
<protein>
    <recommendedName>
        <fullName evidence="4">Secreted protein</fullName>
    </recommendedName>
</protein>
<keyword evidence="1" id="KW-0732">Signal</keyword>
<evidence type="ECO:0000313" key="3">
    <source>
        <dbReference type="Proteomes" id="UP001230504"/>
    </source>
</evidence>
<gene>
    <name evidence="2" type="ORF">LY79DRAFT_566124</name>
</gene>
<accession>A0AAD8V050</accession>
<evidence type="ECO:0008006" key="4">
    <source>
        <dbReference type="Google" id="ProtNLM"/>
    </source>
</evidence>
<keyword evidence="3" id="KW-1185">Reference proteome</keyword>
<evidence type="ECO:0000313" key="2">
    <source>
        <dbReference type="EMBL" id="KAK1574392.1"/>
    </source>
</evidence>
<reference evidence="2" key="1">
    <citation type="submission" date="2021-06" db="EMBL/GenBank/DDBJ databases">
        <title>Comparative genomics, transcriptomics and evolutionary studies reveal genomic signatures of adaptation to plant cell wall in hemibiotrophic fungi.</title>
        <authorList>
            <consortium name="DOE Joint Genome Institute"/>
            <person name="Baroncelli R."/>
            <person name="Diaz J.F."/>
            <person name="Benocci T."/>
            <person name="Peng M."/>
            <person name="Battaglia E."/>
            <person name="Haridas S."/>
            <person name="Andreopoulos W."/>
            <person name="Labutti K."/>
            <person name="Pangilinan J."/>
            <person name="Floch G.L."/>
            <person name="Makela M.R."/>
            <person name="Henrissat B."/>
            <person name="Grigoriev I.V."/>
            <person name="Crouch J.A."/>
            <person name="De Vries R.P."/>
            <person name="Sukno S.A."/>
            <person name="Thon M.R."/>
        </authorList>
    </citation>
    <scope>NUCLEOTIDE SEQUENCE</scope>
    <source>
        <strain evidence="2">CBS 125086</strain>
    </source>
</reference>
<sequence>MTYFVILAHATAIGRSVCFGCGGLPTVKCCYLPVGGMLAKQLCMRLDMQQPRRNVSSLVSHLAHGSWGLTAFCRPHGSNTPFHAISRDMLSSRRILLQTLWLYCM</sequence>
<name>A0AAD8V050_9PEZI</name>
<dbReference type="RefSeq" id="XP_060409919.1">
    <property type="nucleotide sequence ID" value="XM_060558791.1"/>
</dbReference>
<evidence type="ECO:0000256" key="1">
    <source>
        <dbReference type="SAM" id="SignalP"/>
    </source>
</evidence>
<comment type="caution">
    <text evidence="2">The sequence shown here is derived from an EMBL/GenBank/DDBJ whole genome shotgun (WGS) entry which is preliminary data.</text>
</comment>
<dbReference type="EMBL" id="JAHLJV010000076">
    <property type="protein sequence ID" value="KAK1574392.1"/>
    <property type="molecule type" value="Genomic_DNA"/>
</dbReference>
<proteinExistence type="predicted"/>
<dbReference type="AlphaFoldDB" id="A0AAD8V050"/>
<dbReference type="GeneID" id="85443031"/>
<dbReference type="Proteomes" id="UP001230504">
    <property type="component" value="Unassembled WGS sequence"/>
</dbReference>